<dbReference type="Proteomes" id="UP001056778">
    <property type="component" value="Chromosome 6"/>
</dbReference>
<reference evidence="1" key="1">
    <citation type="submission" date="2022-04" db="EMBL/GenBank/DDBJ databases">
        <title>Chromosome-scale genome assembly of Holotrichia oblita Faldermann.</title>
        <authorList>
            <person name="Rongchong L."/>
        </authorList>
    </citation>
    <scope>NUCLEOTIDE SEQUENCE</scope>
    <source>
        <strain evidence="1">81SQS9</strain>
    </source>
</reference>
<keyword evidence="2" id="KW-1185">Reference proteome</keyword>
<dbReference type="EMBL" id="CM043020">
    <property type="protein sequence ID" value="KAI4459186.1"/>
    <property type="molecule type" value="Genomic_DNA"/>
</dbReference>
<comment type="caution">
    <text evidence="1">The sequence shown here is derived from an EMBL/GenBank/DDBJ whole genome shotgun (WGS) entry which is preliminary data.</text>
</comment>
<organism evidence="1 2">
    <name type="scientific">Holotrichia oblita</name>
    <name type="common">Chafer beetle</name>
    <dbReference type="NCBI Taxonomy" id="644536"/>
    <lineage>
        <taxon>Eukaryota</taxon>
        <taxon>Metazoa</taxon>
        <taxon>Ecdysozoa</taxon>
        <taxon>Arthropoda</taxon>
        <taxon>Hexapoda</taxon>
        <taxon>Insecta</taxon>
        <taxon>Pterygota</taxon>
        <taxon>Neoptera</taxon>
        <taxon>Endopterygota</taxon>
        <taxon>Coleoptera</taxon>
        <taxon>Polyphaga</taxon>
        <taxon>Scarabaeiformia</taxon>
        <taxon>Scarabaeidae</taxon>
        <taxon>Melolonthinae</taxon>
        <taxon>Holotrichia</taxon>
    </lineage>
</organism>
<protein>
    <submittedName>
        <fullName evidence="1">Uncharacterized protein</fullName>
    </submittedName>
</protein>
<name>A0ACB9SXE1_HOLOL</name>
<accession>A0ACB9SXE1</accession>
<evidence type="ECO:0000313" key="1">
    <source>
        <dbReference type="EMBL" id="KAI4459186.1"/>
    </source>
</evidence>
<evidence type="ECO:0000313" key="2">
    <source>
        <dbReference type="Proteomes" id="UP001056778"/>
    </source>
</evidence>
<gene>
    <name evidence="1" type="ORF">MML48_6g00015869</name>
</gene>
<sequence length="388" mass="42727">MSPGFATDCMTPNDVIGVCVELQTCKKLFDQVLNDNKDVYPFIRASRCDPKTDTTLPKVCCGPDINFTNTSDGDAPDQDVLQEAKPPQHHAPESVVSSTTTTTTTPPPPPSTGHAILPRICGKQKIVLENKIYGGKEASIGEFPWLARLVHINKYNRTNVGCSGFLIHRKFVLTAAHCIVGKGIEHLGPVESLILGVHNDTKARICTTDFCTDPPRNVLVLTPIIHPNYDSNTHNHDIALIPLKERVPFTDYIKAICLPQTTTNASLFTISGWGRTEIDITSRSKLKVDIPRANRALCEQQYRTIGLSISDKQICAGGESGHDSCSGDSGGPLMAMGDRDTWYAEGIVSFGNSCGRQGWPGVYTYIPKYYDWILEQIRTTMKTYNITR</sequence>
<proteinExistence type="predicted"/>